<dbReference type="CDD" id="cd03801">
    <property type="entry name" value="GT4_PimA-like"/>
    <property type="match status" value="1"/>
</dbReference>
<dbReference type="Pfam" id="PF00535">
    <property type="entry name" value="Glycos_transf_2"/>
    <property type="match status" value="1"/>
</dbReference>
<keyword evidence="6" id="KW-1185">Reference proteome</keyword>
<feature type="domain" description="Glycosyl transferase family 1" evidence="2">
    <location>
        <begin position="844"/>
        <end position="1003"/>
    </location>
</feature>
<dbReference type="Pfam" id="PF00534">
    <property type="entry name" value="Glycos_transf_1"/>
    <property type="match status" value="2"/>
</dbReference>
<dbReference type="InterPro" id="IPR001296">
    <property type="entry name" value="Glyco_trans_1"/>
</dbReference>
<dbReference type="PANTHER" id="PTHR46401">
    <property type="entry name" value="GLYCOSYLTRANSFERASE WBBK-RELATED"/>
    <property type="match status" value="1"/>
</dbReference>
<evidence type="ECO:0000313" key="6">
    <source>
        <dbReference type="Proteomes" id="UP000652430"/>
    </source>
</evidence>
<dbReference type="EMBL" id="BNAQ01000003">
    <property type="protein sequence ID" value="GHH19463.1"/>
    <property type="molecule type" value="Genomic_DNA"/>
</dbReference>
<evidence type="ECO:0000259" key="3">
    <source>
        <dbReference type="Pfam" id="PF00535"/>
    </source>
</evidence>
<dbReference type="Pfam" id="PF13439">
    <property type="entry name" value="Glyco_transf_4"/>
    <property type="match status" value="1"/>
</dbReference>
<organism evidence="5 6">
    <name type="scientific">Sphingomonas glacialis</name>
    <dbReference type="NCBI Taxonomy" id="658225"/>
    <lineage>
        <taxon>Bacteria</taxon>
        <taxon>Pseudomonadati</taxon>
        <taxon>Pseudomonadota</taxon>
        <taxon>Alphaproteobacteria</taxon>
        <taxon>Sphingomonadales</taxon>
        <taxon>Sphingomonadaceae</taxon>
        <taxon>Sphingomonas</taxon>
    </lineage>
</organism>
<feature type="domain" description="Glycosyltransferase subfamily 4-like N-terminal" evidence="4">
    <location>
        <begin position="641"/>
        <end position="817"/>
    </location>
</feature>
<feature type="domain" description="Glycosyltransferase 2-like" evidence="3">
    <location>
        <begin position="301"/>
        <end position="464"/>
    </location>
</feature>
<keyword evidence="1" id="KW-0808">Transferase</keyword>
<evidence type="ECO:0000313" key="5">
    <source>
        <dbReference type="EMBL" id="GHH19463.1"/>
    </source>
</evidence>
<feature type="domain" description="Glycosyl transferase family 1" evidence="2">
    <location>
        <begin position="116"/>
        <end position="238"/>
    </location>
</feature>
<comment type="caution">
    <text evidence="5">The sequence shown here is derived from an EMBL/GenBank/DDBJ whole genome shotgun (WGS) entry which is preliminary data.</text>
</comment>
<reference evidence="6" key="1">
    <citation type="journal article" date="2019" name="Int. J. Syst. Evol. Microbiol.">
        <title>The Global Catalogue of Microorganisms (GCM) 10K type strain sequencing project: providing services to taxonomists for standard genome sequencing and annotation.</title>
        <authorList>
            <consortium name="The Broad Institute Genomics Platform"/>
            <consortium name="The Broad Institute Genome Sequencing Center for Infectious Disease"/>
            <person name="Wu L."/>
            <person name="Ma J."/>
        </authorList>
    </citation>
    <scope>NUCLEOTIDE SEQUENCE [LARGE SCALE GENOMIC DNA]</scope>
    <source>
        <strain evidence="6">CGMCC 1.8957</strain>
    </source>
</reference>
<dbReference type="InterPro" id="IPR029044">
    <property type="entry name" value="Nucleotide-diphossugar_trans"/>
</dbReference>
<dbReference type="Gene3D" id="3.40.50.2000">
    <property type="entry name" value="Glycogen Phosphorylase B"/>
    <property type="match status" value="3"/>
</dbReference>
<dbReference type="Gene3D" id="3.90.550.10">
    <property type="entry name" value="Spore Coat Polysaccharide Biosynthesis Protein SpsA, Chain A"/>
    <property type="match status" value="1"/>
</dbReference>
<evidence type="ECO:0000256" key="1">
    <source>
        <dbReference type="ARBA" id="ARBA00022679"/>
    </source>
</evidence>
<dbReference type="Proteomes" id="UP000652430">
    <property type="component" value="Unassembled WGS sequence"/>
</dbReference>
<dbReference type="PANTHER" id="PTHR46401:SF2">
    <property type="entry name" value="GLYCOSYLTRANSFERASE WBBK-RELATED"/>
    <property type="match status" value="1"/>
</dbReference>
<evidence type="ECO:0000259" key="2">
    <source>
        <dbReference type="Pfam" id="PF00534"/>
    </source>
</evidence>
<dbReference type="SUPFAM" id="SSF53756">
    <property type="entry name" value="UDP-Glycosyltransferase/glycogen phosphorylase"/>
    <property type="match status" value="2"/>
</dbReference>
<dbReference type="SUPFAM" id="SSF53448">
    <property type="entry name" value="Nucleotide-diphospho-sugar transferases"/>
    <property type="match status" value="1"/>
</dbReference>
<sequence>MSISDKDILIVHYYGYSEGLEAWLADQYCTKIIAYHNITPHGFFEKSNSAYEFCQKGRDQLADILPSFHYFWGDSQFNVDELVELGAEPAKTAVIPIIVDPFKVAGGAIERRADQWVFVGRVAPNKGVVELVNLFADTHRSNPGAAQALVIVGSYDPTDHYGKRVADAVERSGLSPRIRITGKVTDEERDEALLSSSVYVSLSEHEGFGVPLVEACYFDLPTIALDRAAAAETLGNRGVYQDVRAARAEILLLSEDAAARQQLLALQKDNARRFTSGAVGVALSQALGMVLPKKNHFRTVSVVICTYNRCDHLERCLEYLTYQARDDFEVIVVNGPSTDRTNAVLDQYKGRIKLAFNPERNLSKSRNIGIDLAAGDIVAFIDDDALPFDDWVDKILAAYNERPLTVAGLGGPAYYAGTFWFQAEDNGIDADCQVKVNINSNEIGKDGWCRYNTGTNATFTRAHLSEVRGFDEQYDYFLDESELCFRIQKNNYLVAYVPDIYVRHEFAQSHNRDGKFKYNWFTICKNTAYFIAVHSGRSGNDLRDFIDRRMQDERIKPLNDAVVEGKLDSAERDRHVDAILKGVAQGLSDAASAPRTRAIADRPAAFLRYEVRRDRCAVGRDIKPLHICIVSREAPPFAGSGGVGTLYYHLASELLLMGHHVSLLVPSGEDYVHRQGRLSVYFTTPIAFQLPEMDSGFGGNVEWSLTALSKLALIQKERPIDVVDGALWDTETLSFALLDPATRPPLVVRLVTPYAVSADHNQWNPSADQLALFMEGERSLIRNADAVIPISYMIEGTLIGKYGLQRDARWSVGHCGIAHWPAFDVNEGYGEFPELGMIDQATLQDSKLVVFVGRLERRKGIDLIYEAARQILEADPKALLILAGRDPEGWAERFRQDLDGPLARRFVALGEVSNATREKLLAHAYCVLFPSRYESFGLVPLEAFVHGTPVIASRSGAIPEVVIDGDCGILFEVDRADGLARATIRLLGDEGLRTEMASHARQRVKTLSARNSALHSIDVYSRLLERNRSPISE</sequence>
<dbReference type="InterPro" id="IPR001173">
    <property type="entry name" value="Glyco_trans_2-like"/>
</dbReference>
<gene>
    <name evidence="5" type="ORF">GCM10008023_26620</name>
</gene>
<proteinExistence type="predicted"/>
<evidence type="ECO:0008006" key="7">
    <source>
        <dbReference type="Google" id="ProtNLM"/>
    </source>
</evidence>
<protein>
    <recommendedName>
        <fullName evidence="7">Glycosyltransferase</fullName>
    </recommendedName>
</protein>
<name>A0ABQ3LS77_9SPHN</name>
<dbReference type="InterPro" id="IPR028098">
    <property type="entry name" value="Glyco_trans_4-like_N"/>
</dbReference>
<evidence type="ECO:0000259" key="4">
    <source>
        <dbReference type="Pfam" id="PF13439"/>
    </source>
</evidence>
<accession>A0ABQ3LS77</accession>